<protein>
    <submittedName>
        <fullName evidence="1">Actin-1</fullName>
    </submittedName>
</protein>
<dbReference type="Proteomes" id="UP001140234">
    <property type="component" value="Unassembled WGS sequence"/>
</dbReference>
<comment type="caution">
    <text evidence="1">The sequence shown here is derived from an EMBL/GenBank/DDBJ whole genome shotgun (WGS) entry which is preliminary data.</text>
</comment>
<keyword evidence="2" id="KW-1185">Reference proteome</keyword>
<organism evidence="1 2">
    <name type="scientific">Coemansia nantahalensis</name>
    <dbReference type="NCBI Taxonomy" id="2789366"/>
    <lineage>
        <taxon>Eukaryota</taxon>
        <taxon>Fungi</taxon>
        <taxon>Fungi incertae sedis</taxon>
        <taxon>Zoopagomycota</taxon>
        <taxon>Kickxellomycotina</taxon>
        <taxon>Kickxellomycetes</taxon>
        <taxon>Kickxellales</taxon>
        <taxon>Kickxellaceae</taxon>
        <taxon>Coemansia</taxon>
    </lineage>
</organism>
<evidence type="ECO:0000313" key="2">
    <source>
        <dbReference type="Proteomes" id="UP001140234"/>
    </source>
</evidence>
<name>A0ACC1K610_9FUNG</name>
<proteinExistence type="predicted"/>
<sequence length="323" mass="35573">MARGIYVGDKATSKHDTVNLSYPIERGVVTNWDDMEKIWHHTFKNVLSVAPKDYPVLLTDAPLNPKSNRETMAQIMFEKFDVPAFYVSSQAVMSLYASGRTTGVVLESGDGVTHAVPIYEGLTLPRATLRLDMGGRDITEHLARILVERGYSFSTPAELEIARDIKEKLCYVALDFDQELSASHEKSYELPDGEVIAIDDECIGCPEALFTPNYVGNEAAGIHEMVYNSIMKCNANIRRGLFGNIVLAGGNTMLPGIAGRMQKEMTVLAPSNVKVNVIAPPVPKYSAWIGGAIHASQSISQNMYVSKREYEESGPEVVHRKCA</sequence>
<evidence type="ECO:0000313" key="1">
    <source>
        <dbReference type="EMBL" id="KAJ2773955.1"/>
    </source>
</evidence>
<gene>
    <name evidence="1" type="primary">ACTIN1</name>
    <name evidence="1" type="ORF">IWQ57_001046</name>
</gene>
<reference evidence="1" key="1">
    <citation type="submission" date="2022-07" db="EMBL/GenBank/DDBJ databases">
        <title>Phylogenomic reconstructions and comparative analyses of Kickxellomycotina fungi.</title>
        <authorList>
            <person name="Reynolds N.K."/>
            <person name="Stajich J.E."/>
            <person name="Barry K."/>
            <person name="Grigoriev I.V."/>
            <person name="Crous P."/>
            <person name="Smith M.E."/>
        </authorList>
    </citation>
    <scope>NUCLEOTIDE SEQUENCE</scope>
    <source>
        <strain evidence="1">CBS 109366</strain>
    </source>
</reference>
<dbReference type="EMBL" id="JANBUJ010000154">
    <property type="protein sequence ID" value="KAJ2773955.1"/>
    <property type="molecule type" value="Genomic_DNA"/>
</dbReference>
<accession>A0ACC1K610</accession>